<accession>A0A0C3ATX9</accession>
<organism evidence="1 2">
    <name type="scientific">Serendipita vermifera MAFF 305830</name>
    <dbReference type="NCBI Taxonomy" id="933852"/>
    <lineage>
        <taxon>Eukaryota</taxon>
        <taxon>Fungi</taxon>
        <taxon>Dikarya</taxon>
        <taxon>Basidiomycota</taxon>
        <taxon>Agaricomycotina</taxon>
        <taxon>Agaricomycetes</taxon>
        <taxon>Sebacinales</taxon>
        <taxon>Serendipitaceae</taxon>
        <taxon>Serendipita</taxon>
    </lineage>
</organism>
<dbReference type="SUPFAM" id="SSF81383">
    <property type="entry name" value="F-box domain"/>
    <property type="match status" value="1"/>
</dbReference>
<reference evidence="2" key="2">
    <citation type="submission" date="2015-01" db="EMBL/GenBank/DDBJ databases">
        <title>Evolutionary Origins and Diversification of the Mycorrhizal Mutualists.</title>
        <authorList>
            <consortium name="DOE Joint Genome Institute"/>
            <consortium name="Mycorrhizal Genomics Consortium"/>
            <person name="Kohler A."/>
            <person name="Kuo A."/>
            <person name="Nagy L.G."/>
            <person name="Floudas D."/>
            <person name="Copeland A."/>
            <person name="Barry K.W."/>
            <person name="Cichocki N."/>
            <person name="Veneault-Fourrey C."/>
            <person name="LaButti K."/>
            <person name="Lindquist E.A."/>
            <person name="Lipzen A."/>
            <person name="Lundell T."/>
            <person name="Morin E."/>
            <person name="Murat C."/>
            <person name="Riley R."/>
            <person name="Ohm R."/>
            <person name="Sun H."/>
            <person name="Tunlid A."/>
            <person name="Henrissat B."/>
            <person name="Grigoriev I.V."/>
            <person name="Hibbett D.S."/>
            <person name="Martin F."/>
        </authorList>
    </citation>
    <scope>NUCLEOTIDE SEQUENCE [LARGE SCALE GENOMIC DNA]</scope>
    <source>
        <strain evidence="2">MAFF 305830</strain>
    </source>
</reference>
<name>A0A0C3ATX9_SERVB</name>
<dbReference type="AlphaFoldDB" id="A0A0C3ATX9"/>
<sequence>MKALRKIFRKRRKATNVADNHRKPVDLAQPAEAKVVSTTVSHAVVDTSHSPELSEWNISVDIPKTAEFNVVSTTASRAFTDTFRSPELSERDRYVDIAKTAEFNVVSTTASHAFTDTFRSPEPSGRNRYVDIPKTAEFSVVSTAASHAFTDTSHSPEPSGRNRYVNIPRTRTAEFKVRTTAPRAFTATFDSPEPSERKRDIPSLPVELWTLILSFVESADDKYSLSQVSNMFRILVVSFFGTIQLSPLENVPNLAPRGYPYPILIFLQDTQRATIVTSLHVKLSCLRTSYLPQGHMEGKHCTKLDNALGGALHYMINLKSLHIDCHFCIAYERHRYLARLVAPQLRDLSVVCGCGMSPVLGYTKWNEFSIFDTVETLGWSTLPSRPGVIPYNPAKFTKLKALEYHGREAECSLLAMRSIERLLVALGTPVYDPLFIAALINSPGALTHLIFQSFPKITQMVPPLSLYLAKLQHIGTLPDFNHPIDAIRAINGPIQSYLAALASLPCLVSLDACVESGSTRWNHNMLVLVNKSLPNIQRVMVRSHRCCVWERRDKIWEKREVESFSDWDIIRSACDTI</sequence>
<evidence type="ECO:0000313" key="2">
    <source>
        <dbReference type="Proteomes" id="UP000054097"/>
    </source>
</evidence>
<dbReference type="EMBL" id="KN824295">
    <property type="protein sequence ID" value="KIM28025.1"/>
    <property type="molecule type" value="Genomic_DNA"/>
</dbReference>
<evidence type="ECO:0000313" key="1">
    <source>
        <dbReference type="EMBL" id="KIM28025.1"/>
    </source>
</evidence>
<proteinExistence type="predicted"/>
<keyword evidence="2" id="KW-1185">Reference proteome</keyword>
<reference evidence="1 2" key="1">
    <citation type="submission" date="2014-04" db="EMBL/GenBank/DDBJ databases">
        <authorList>
            <consortium name="DOE Joint Genome Institute"/>
            <person name="Kuo A."/>
            <person name="Zuccaro A."/>
            <person name="Kohler A."/>
            <person name="Nagy L.G."/>
            <person name="Floudas D."/>
            <person name="Copeland A."/>
            <person name="Barry K.W."/>
            <person name="Cichocki N."/>
            <person name="Veneault-Fourrey C."/>
            <person name="LaButti K."/>
            <person name="Lindquist E.A."/>
            <person name="Lipzen A."/>
            <person name="Lundell T."/>
            <person name="Morin E."/>
            <person name="Murat C."/>
            <person name="Sun H."/>
            <person name="Tunlid A."/>
            <person name="Henrissat B."/>
            <person name="Grigoriev I.V."/>
            <person name="Hibbett D.S."/>
            <person name="Martin F."/>
            <person name="Nordberg H.P."/>
            <person name="Cantor M.N."/>
            <person name="Hua S.X."/>
        </authorList>
    </citation>
    <scope>NUCLEOTIDE SEQUENCE [LARGE SCALE GENOMIC DNA]</scope>
    <source>
        <strain evidence="1 2">MAFF 305830</strain>
    </source>
</reference>
<dbReference type="HOGENOM" id="CLU_034025_0_0_1"/>
<evidence type="ECO:0008006" key="3">
    <source>
        <dbReference type="Google" id="ProtNLM"/>
    </source>
</evidence>
<gene>
    <name evidence="1" type="ORF">M408DRAFT_24053</name>
</gene>
<protein>
    <recommendedName>
        <fullName evidence="3">F-box domain-containing protein</fullName>
    </recommendedName>
</protein>
<dbReference type="InterPro" id="IPR036047">
    <property type="entry name" value="F-box-like_dom_sf"/>
</dbReference>
<dbReference type="Proteomes" id="UP000054097">
    <property type="component" value="Unassembled WGS sequence"/>
</dbReference>